<organism evidence="6 7">
    <name type="scientific">Rivibacter subsaxonicus</name>
    <dbReference type="NCBI Taxonomy" id="457575"/>
    <lineage>
        <taxon>Bacteria</taxon>
        <taxon>Pseudomonadati</taxon>
        <taxon>Pseudomonadota</taxon>
        <taxon>Betaproteobacteria</taxon>
        <taxon>Burkholderiales</taxon>
        <taxon>Rivibacter</taxon>
    </lineage>
</organism>
<dbReference type="EMBL" id="SHKP01000004">
    <property type="protein sequence ID" value="RZU02572.1"/>
    <property type="molecule type" value="Genomic_DNA"/>
</dbReference>
<keyword evidence="1" id="KW-0479">Metal-binding</keyword>
<evidence type="ECO:0000256" key="1">
    <source>
        <dbReference type="ARBA" id="ARBA00022723"/>
    </source>
</evidence>
<name>A0A4Q7W052_9BURK</name>
<dbReference type="Pfam" id="PF01258">
    <property type="entry name" value="zf-dskA_traR"/>
    <property type="match status" value="1"/>
</dbReference>
<evidence type="ECO:0000313" key="6">
    <source>
        <dbReference type="EMBL" id="RZU02572.1"/>
    </source>
</evidence>
<dbReference type="RefSeq" id="WP_130430324.1">
    <property type="nucleotide sequence ID" value="NZ_SHKP01000004.1"/>
</dbReference>
<dbReference type="Proteomes" id="UP000293671">
    <property type="component" value="Unassembled WGS sequence"/>
</dbReference>
<dbReference type="GO" id="GO:0008270">
    <property type="term" value="F:zinc ion binding"/>
    <property type="evidence" value="ECO:0007669"/>
    <property type="project" value="UniProtKB-KW"/>
</dbReference>
<keyword evidence="3" id="KW-0862">Zinc</keyword>
<comment type="caution">
    <text evidence="6">The sequence shown here is derived from an EMBL/GenBank/DDBJ whole genome shotgun (WGS) entry which is preliminary data.</text>
</comment>
<feature type="domain" description="Zinc finger DksA/TraR C4-type" evidence="5">
    <location>
        <begin position="88"/>
        <end position="117"/>
    </location>
</feature>
<feature type="zinc finger region" description="dksA C4-type" evidence="4">
    <location>
        <begin position="91"/>
        <end position="115"/>
    </location>
</feature>
<dbReference type="OrthoDB" id="9811543at2"/>
<accession>A0A4Q7W052</accession>
<proteinExistence type="predicted"/>
<evidence type="ECO:0000256" key="2">
    <source>
        <dbReference type="ARBA" id="ARBA00022771"/>
    </source>
</evidence>
<evidence type="ECO:0000256" key="4">
    <source>
        <dbReference type="PROSITE-ProRule" id="PRU00510"/>
    </source>
</evidence>
<reference evidence="6 7" key="1">
    <citation type="submission" date="2019-02" db="EMBL/GenBank/DDBJ databases">
        <title>Genomic Encyclopedia of Type Strains, Phase IV (KMG-IV): sequencing the most valuable type-strain genomes for metagenomic binning, comparative biology and taxonomic classification.</title>
        <authorList>
            <person name="Goeker M."/>
        </authorList>
    </citation>
    <scope>NUCLEOTIDE SEQUENCE [LARGE SCALE GENOMIC DNA]</scope>
    <source>
        <strain evidence="6 7">DSM 19570</strain>
    </source>
</reference>
<dbReference type="Gene3D" id="1.20.120.910">
    <property type="entry name" value="DksA, coiled-coil domain"/>
    <property type="match status" value="1"/>
</dbReference>
<evidence type="ECO:0000256" key="3">
    <source>
        <dbReference type="ARBA" id="ARBA00022833"/>
    </source>
</evidence>
<evidence type="ECO:0000313" key="7">
    <source>
        <dbReference type="Proteomes" id="UP000293671"/>
    </source>
</evidence>
<dbReference type="AlphaFoldDB" id="A0A4Q7W052"/>
<gene>
    <name evidence="6" type="ORF">EV670_0600</name>
</gene>
<keyword evidence="2" id="KW-0863">Zinc-finger</keyword>
<sequence>MVFSPSTTTGIQDKALSSTPRSELVRFLLRQRLHDLERRLIDMSHAPQWRRCAVVGDGELEPASAPAEITAPLAEVRAAIERFAHGHFGHCTDCGVEIETDRLLLRPQVRRCADCEAAARAEAGSHRPETSSEPR</sequence>
<evidence type="ECO:0000259" key="5">
    <source>
        <dbReference type="Pfam" id="PF01258"/>
    </source>
</evidence>
<dbReference type="InterPro" id="IPR000962">
    <property type="entry name" value="Znf_DskA_TraR"/>
</dbReference>
<dbReference type="PROSITE" id="PS51128">
    <property type="entry name" value="ZF_DKSA_2"/>
    <property type="match status" value="1"/>
</dbReference>
<dbReference type="SUPFAM" id="SSF57716">
    <property type="entry name" value="Glucocorticoid receptor-like (DNA-binding domain)"/>
    <property type="match status" value="1"/>
</dbReference>
<keyword evidence="7" id="KW-1185">Reference proteome</keyword>
<protein>
    <submittedName>
        <fullName evidence="6">DksA/TraR C4-type zinc finger protein</fullName>
    </submittedName>
</protein>